<sequence>MTRYSKEPDNPTKSCKSRGPHLRVHFKNNHKTALQRWSNTDFKDLDVDRLVVDHIQVKRAQCLRRRTHRAHSRIYPYMSSPYHVELF</sequence>
<evidence type="ECO:0000256" key="7">
    <source>
        <dbReference type="SAM" id="MobiDB-lite"/>
    </source>
</evidence>
<dbReference type="SUPFAM" id="SSF54843">
    <property type="entry name" value="Ribosomal protein L22"/>
    <property type="match status" value="1"/>
</dbReference>
<reference evidence="8" key="2">
    <citation type="submission" date="2015-06" db="UniProtKB">
        <authorList>
            <consortium name="EnsemblMetazoa"/>
        </authorList>
    </citation>
    <scope>IDENTIFICATION</scope>
</reference>
<dbReference type="PANTHER" id="PTHR11593">
    <property type="entry name" value="60S RIBOSOMAL PROTEIN L17"/>
    <property type="match status" value="1"/>
</dbReference>
<dbReference type="PANTHER" id="PTHR11593:SF10">
    <property type="entry name" value="60S RIBOSOMAL PROTEIN L17"/>
    <property type="match status" value="1"/>
</dbReference>
<dbReference type="InterPro" id="IPR001063">
    <property type="entry name" value="Ribosomal_uL22"/>
</dbReference>
<keyword evidence="3 6" id="KW-0687">Ribonucleoprotein</keyword>
<evidence type="ECO:0000256" key="5">
    <source>
        <dbReference type="ARBA" id="ARBA00035325"/>
    </source>
</evidence>
<reference evidence="9" key="1">
    <citation type="submission" date="2013-02" db="EMBL/GenBank/DDBJ databases">
        <authorList>
            <person name="Hughes D."/>
        </authorList>
    </citation>
    <scope>NUCLEOTIDE SEQUENCE</scope>
    <source>
        <strain>Durham</strain>
        <strain evidence="9">NC isolate 2 -- Noor lab</strain>
    </source>
</reference>
<feature type="region of interest" description="Disordered" evidence="7">
    <location>
        <begin position="1"/>
        <end position="21"/>
    </location>
</feature>
<comment type="similarity">
    <text evidence="1 6">Belongs to the universal ribosomal protein uL22 family.</text>
</comment>
<dbReference type="STRING" id="36166.T1GVV9"/>
<organism evidence="8 9">
    <name type="scientific">Megaselia scalaris</name>
    <name type="common">Humpbacked fly</name>
    <name type="synonym">Phora scalaris</name>
    <dbReference type="NCBI Taxonomy" id="36166"/>
    <lineage>
        <taxon>Eukaryota</taxon>
        <taxon>Metazoa</taxon>
        <taxon>Ecdysozoa</taxon>
        <taxon>Arthropoda</taxon>
        <taxon>Hexapoda</taxon>
        <taxon>Insecta</taxon>
        <taxon>Pterygota</taxon>
        <taxon>Neoptera</taxon>
        <taxon>Endopterygota</taxon>
        <taxon>Diptera</taxon>
        <taxon>Brachycera</taxon>
        <taxon>Muscomorpha</taxon>
        <taxon>Platypezoidea</taxon>
        <taxon>Phoridae</taxon>
        <taxon>Megaseliini</taxon>
        <taxon>Megaselia</taxon>
    </lineage>
</organism>
<dbReference type="EnsemblMetazoa" id="MESCA007927-RA">
    <property type="protein sequence ID" value="MESCA007927-PA"/>
    <property type="gene ID" value="MESCA007927"/>
</dbReference>
<dbReference type="GO" id="GO:0022625">
    <property type="term" value="C:cytosolic large ribosomal subunit"/>
    <property type="evidence" value="ECO:0007669"/>
    <property type="project" value="TreeGrafter"/>
</dbReference>
<dbReference type="InterPro" id="IPR036394">
    <property type="entry name" value="Ribosomal_uL22_sf"/>
</dbReference>
<name>T1GVV9_MEGSC</name>
<keyword evidence="2 6" id="KW-0689">Ribosomal protein</keyword>
<protein>
    <recommendedName>
        <fullName evidence="4">Large ribosomal subunit protein uL22</fullName>
    </recommendedName>
    <alternativeName>
        <fullName evidence="5">60S ribosomal protein L17</fullName>
    </alternativeName>
</protein>
<evidence type="ECO:0000256" key="2">
    <source>
        <dbReference type="ARBA" id="ARBA00022980"/>
    </source>
</evidence>
<evidence type="ECO:0000256" key="1">
    <source>
        <dbReference type="ARBA" id="ARBA00009451"/>
    </source>
</evidence>
<dbReference type="HOGENOM" id="CLU_165155_0_0_1"/>
<feature type="compositionally biased region" description="Basic and acidic residues" evidence="7">
    <location>
        <begin position="1"/>
        <end position="10"/>
    </location>
</feature>
<keyword evidence="9" id="KW-1185">Reference proteome</keyword>
<dbReference type="EMBL" id="CAQQ02394644">
    <property type="status" value="NOT_ANNOTATED_CDS"/>
    <property type="molecule type" value="Genomic_DNA"/>
</dbReference>
<dbReference type="Pfam" id="PF00237">
    <property type="entry name" value="Ribosomal_L22"/>
    <property type="match status" value="1"/>
</dbReference>
<accession>T1GVV9</accession>
<dbReference type="Proteomes" id="UP000015102">
    <property type="component" value="Unassembled WGS sequence"/>
</dbReference>
<dbReference type="InterPro" id="IPR005721">
    <property type="entry name" value="Ribosomal_uL22_euk/arc"/>
</dbReference>
<dbReference type="GO" id="GO:0002181">
    <property type="term" value="P:cytoplasmic translation"/>
    <property type="evidence" value="ECO:0007669"/>
    <property type="project" value="TreeGrafter"/>
</dbReference>
<proteinExistence type="inferred from homology"/>
<dbReference type="GO" id="GO:0003735">
    <property type="term" value="F:structural constituent of ribosome"/>
    <property type="evidence" value="ECO:0007669"/>
    <property type="project" value="InterPro"/>
</dbReference>
<evidence type="ECO:0000256" key="3">
    <source>
        <dbReference type="ARBA" id="ARBA00023274"/>
    </source>
</evidence>
<evidence type="ECO:0000313" key="9">
    <source>
        <dbReference type="Proteomes" id="UP000015102"/>
    </source>
</evidence>
<evidence type="ECO:0000313" key="8">
    <source>
        <dbReference type="EnsemblMetazoa" id="MESCA007927-PA"/>
    </source>
</evidence>
<evidence type="ECO:0000256" key="6">
    <source>
        <dbReference type="RuleBase" id="RU004005"/>
    </source>
</evidence>
<evidence type="ECO:0000256" key="4">
    <source>
        <dbReference type="ARBA" id="ARBA00035207"/>
    </source>
</evidence>
<dbReference type="AlphaFoldDB" id="T1GVV9"/>
<dbReference type="Gene3D" id="3.90.470.10">
    <property type="entry name" value="Ribosomal protein L22/L17"/>
    <property type="match status" value="2"/>
</dbReference>